<proteinExistence type="predicted"/>
<dbReference type="Proteomes" id="UP000002377">
    <property type="component" value="Chromosome"/>
</dbReference>
<dbReference type="GO" id="GO:0051607">
    <property type="term" value="P:defense response to virus"/>
    <property type="evidence" value="ECO:0007669"/>
    <property type="project" value="UniProtKB-KW"/>
</dbReference>
<protein>
    <recommendedName>
        <fullName evidence="2">CRISPR type III-associated protein domain-containing protein</fullName>
    </recommendedName>
</protein>
<evidence type="ECO:0000313" key="3">
    <source>
        <dbReference type="EMBL" id="ADG83315.1"/>
    </source>
</evidence>
<keyword evidence="4" id="KW-1185">Reference proteome</keyword>
<dbReference type="InterPro" id="IPR005537">
    <property type="entry name" value="RAMP_III_fam"/>
</dbReference>
<feature type="domain" description="CRISPR type III-associated protein" evidence="2">
    <location>
        <begin position="9"/>
        <end position="212"/>
    </location>
</feature>
<evidence type="ECO:0000259" key="2">
    <source>
        <dbReference type="Pfam" id="PF03787"/>
    </source>
</evidence>
<dbReference type="PANTHER" id="PTHR35579:SF6">
    <property type="entry name" value="DUF324 DOMAIN-CONTAINING PROTEIN"/>
    <property type="match status" value="1"/>
</dbReference>
<dbReference type="AlphaFoldDB" id="D5XAW1"/>
<evidence type="ECO:0000313" key="4">
    <source>
        <dbReference type="Proteomes" id="UP000002377"/>
    </source>
</evidence>
<reference evidence="3 4" key="1">
    <citation type="submission" date="2010-05" db="EMBL/GenBank/DDBJ databases">
        <title>Complete sequence of Thermincola sp. JR.</title>
        <authorList>
            <consortium name="US DOE Joint Genome Institute"/>
            <person name="Lucas S."/>
            <person name="Copeland A."/>
            <person name="Lapidus A."/>
            <person name="Cheng J.-F."/>
            <person name="Bruce D."/>
            <person name="Goodwin L."/>
            <person name="Pitluck S."/>
            <person name="Chertkov O."/>
            <person name="Detter J.C."/>
            <person name="Han C."/>
            <person name="Tapia R."/>
            <person name="Land M."/>
            <person name="Hauser L."/>
            <person name="Kyrpides N."/>
            <person name="Mikhailova N."/>
            <person name="Hazen T.C."/>
            <person name="Woyke T."/>
        </authorList>
    </citation>
    <scope>NUCLEOTIDE SEQUENCE [LARGE SCALE GENOMIC DNA]</scope>
    <source>
        <strain evidence="3 4">JR</strain>
    </source>
</reference>
<sequence>MAYKVITGTLKARTAVHIGTGEGNDLTDALIRRDAEGQPFIPGTAIAGVLRTLVTRLAPRLGKEICRALNEKKEERVKSCNCAVCRLFGDINPSDADGSTSAASRLLVFNAYPSNKDSESQIMNGSDMETNKRFYTQVRDGVGIDRVTGTAARLGAVKFDLEVLPSGSTFELRMELRSSGLEDEILLAAALAEWENGRLWLGGRIGRGLGAFDLHDLQFKTFSLDTPVKILDFLKDDTPWQKAQPKEGWIQERLDSVELFSTIGKPKTVIRGWLSLTGTLQAEGPLLSNDAVVAGIYGFDHAPLFSLWNDDKGFPILPGAGLRGVLRSHAERLARTLATLQAEDKDDFLRRCPACNPNLRHKSKNGANETNEKYNEIKRILPLESCDWLITKATKANILSNNEDGSDMLCLACRMFGSPRLGSRLIVEDAHYQSSEKQSEPDFKLKMLDFLAIDRFTGGGAEGAKFDALALWCPAFDFRLYMDNPEPWQLGWLWLVLRDLSEGWLTVGFGRAKGFGRLKLTRWTANFGYLLPEDAPPGLAHLGLTNTEKGVFTTTEITSEMEEWISVAQGWVNEFRKTVEQFKRSEKVEITDDSYFGLVDGRYPLKCIF</sequence>
<dbReference type="eggNOG" id="COG1337">
    <property type="taxonomic scope" value="Bacteria"/>
</dbReference>
<feature type="domain" description="CRISPR type III-associated protein" evidence="2">
    <location>
        <begin position="308"/>
        <end position="519"/>
    </location>
</feature>
<dbReference type="OrthoDB" id="1063910at2"/>
<dbReference type="EMBL" id="CP002028">
    <property type="protein sequence ID" value="ADG83315.1"/>
    <property type="molecule type" value="Genomic_DNA"/>
</dbReference>
<gene>
    <name evidence="3" type="ordered locus">TherJR_2477</name>
</gene>
<dbReference type="CDD" id="cd09726">
    <property type="entry name" value="RAMP_I_III"/>
    <property type="match status" value="1"/>
</dbReference>
<organism evidence="3 4">
    <name type="scientific">Thermincola potens (strain JR)</name>
    <dbReference type="NCBI Taxonomy" id="635013"/>
    <lineage>
        <taxon>Bacteria</taxon>
        <taxon>Bacillati</taxon>
        <taxon>Bacillota</taxon>
        <taxon>Clostridia</taxon>
        <taxon>Eubacteriales</taxon>
        <taxon>Thermincolaceae</taxon>
        <taxon>Thermincola</taxon>
    </lineage>
</organism>
<keyword evidence="1" id="KW-0051">Antiviral defense</keyword>
<evidence type="ECO:0000256" key="1">
    <source>
        <dbReference type="ARBA" id="ARBA00023118"/>
    </source>
</evidence>
<dbReference type="KEGG" id="tjr:TherJR_2477"/>
<dbReference type="PANTHER" id="PTHR35579">
    <property type="entry name" value="CRISPR SYSTEM CMS ENDORIBONUCLEASE CSM3"/>
    <property type="match status" value="1"/>
</dbReference>
<name>D5XAW1_THEPJ</name>
<dbReference type="Pfam" id="PF03787">
    <property type="entry name" value="RAMPs"/>
    <property type="match status" value="2"/>
</dbReference>
<dbReference type="InterPro" id="IPR052216">
    <property type="entry name" value="CRISPR_Csm3_endoribonuclease"/>
</dbReference>
<accession>D5XAW1</accession>
<dbReference type="STRING" id="635013.TherJR_2477"/>
<dbReference type="HOGENOM" id="CLU_041901_0_0_9"/>